<evidence type="ECO:0000313" key="11">
    <source>
        <dbReference type="Proteomes" id="UP000683360"/>
    </source>
</evidence>
<dbReference type="EMBL" id="CAJPWZ010000923">
    <property type="protein sequence ID" value="CAG2203569.1"/>
    <property type="molecule type" value="Genomic_DNA"/>
</dbReference>
<reference evidence="10" key="1">
    <citation type="submission" date="2021-03" db="EMBL/GenBank/DDBJ databases">
        <authorList>
            <person name="Bekaert M."/>
        </authorList>
    </citation>
    <scope>NUCLEOTIDE SEQUENCE</scope>
</reference>
<gene>
    <name evidence="10" type="ORF">MEDL_18041</name>
</gene>
<name>A0A8S3R9R5_MYTED</name>
<feature type="domain" description="Tyrosine-protein phosphatase" evidence="8">
    <location>
        <begin position="713"/>
        <end position="962"/>
    </location>
</feature>
<keyword evidence="3" id="KW-0378">Hydrolase</keyword>
<feature type="chain" id="PRO_5035750686" description="protein-tyrosine-phosphatase" evidence="7">
    <location>
        <begin position="22"/>
        <end position="1142"/>
    </location>
</feature>
<dbReference type="OrthoDB" id="6089359at2759"/>
<dbReference type="Gene3D" id="2.170.300.10">
    <property type="entry name" value="Tie2 ligand-binding domain superfamily"/>
    <property type="match status" value="1"/>
</dbReference>
<dbReference type="Pfam" id="PF00102">
    <property type="entry name" value="Y_phosphatase"/>
    <property type="match status" value="2"/>
</dbReference>
<keyword evidence="6" id="KW-0812">Transmembrane</keyword>
<evidence type="ECO:0000256" key="1">
    <source>
        <dbReference type="ARBA" id="ARBA00009580"/>
    </source>
</evidence>
<evidence type="ECO:0000256" key="3">
    <source>
        <dbReference type="ARBA" id="ARBA00022801"/>
    </source>
</evidence>
<evidence type="ECO:0000256" key="7">
    <source>
        <dbReference type="SAM" id="SignalP"/>
    </source>
</evidence>
<comment type="similarity">
    <text evidence="1">Belongs to the protein-tyrosine phosphatase family.</text>
</comment>
<dbReference type="Gene3D" id="3.90.190.10">
    <property type="entry name" value="Protein tyrosine phosphatase superfamily"/>
    <property type="match status" value="2"/>
</dbReference>
<keyword evidence="6" id="KW-1133">Transmembrane helix</keyword>
<dbReference type="PROSITE" id="PS50055">
    <property type="entry name" value="TYR_PHOSPHATASE_PTP"/>
    <property type="match status" value="2"/>
</dbReference>
<dbReference type="SMART" id="SM00194">
    <property type="entry name" value="PTPc"/>
    <property type="match status" value="1"/>
</dbReference>
<keyword evidence="7" id="KW-0732">Signal</keyword>
<dbReference type="FunFam" id="3.90.190.10:FF:000102">
    <property type="entry name" value="Receptor-type tyrosine-protein phosphatase"/>
    <property type="match status" value="1"/>
</dbReference>
<proteinExistence type="inferred from homology"/>
<evidence type="ECO:0000256" key="6">
    <source>
        <dbReference type="SAM" id="Phobius"/>
    </source>
</evidence>
<accession>A0A8S3R9R5</accession>
<dbReference type="PRINTS" id="PR00700">
    <property type="entry name" value="PRTYPHPHTASE"/>
</dbReference>
<dbReference type="InterPro" id="IPR003595">
    <property type="entry name" value="Tyr_Pase_cat"/>
</dbReference>
<dbReference type="Proteomes" id="UP000683360">
    <property type="component" value="Unassembled WGS sequence"/>
</dbReference>
<dbReference type="InterPro" id="IPR016130">
    <property type="entry name" value="Tyr_Pase_AS"/>
</dbReference>
<keyword evidence="4" id="KW-0904">Protein phosphatase</keyword>
<dbReference type="PANTHER" id="PTHR19134:SF562">
    <property type="entry name" value="PROTEIN-TYROSINE-PHOSPHATASE"/>
    <property type="match status" value="1"/>
</dbReference>
<dbReference type="InterPro" id="IPR008979">
    <property type="entry name" value="Galactose-bd-like_sf"/>
</dbReference>
<dbReference type="PROSITE" id="PS00383">
    <property type="entry name" value="TYR_PHOSPHATASE_1"/>
    <property type="match status" value="1"/>
</dbReference>
<dbReference type="PANTHER" id="PTHR19134">
    <property type="entry name" value="RECEPTOR-TYPE TYROSINE-PROTEIN PHOSPHATASE"/>
    <property type="match status" value="1"/>
</dbReference>
<dbReference type="InterPro" id="IPR000387">
    <property type="entry name" value="Tyr_Pase_dom"/>
</dbReference>
<keyword evidence="11" id="KW-1185">Reference proteome</keyword>
<evidence type="ECO:0000256" key="5">
    <source>
        <dbReference type="ARBA" id="ARBA00051722"/>
    </source>
</evidence>
<feature type="transmembrane region" description="Helical" evidence="6">
    <location>
        <begin position="577"/>
        <end position="599"/>
    </location>
</feature>
<comment type="catalytic activity">
    <reaction evidence="5">
        <text>O-phospho-L-tyrosyl-[protein] + H2O = L-tyrosyl-[protein] + phosphate</text>
        <dbReference type="Rhea" id="RHEA:10684"/>
        <dbReference type="Rhea" id="RHEA-COMP:10136"/>
        <dbReference type="Rhea" id="RHEA-COMP:20101"/>
        <dbReference type="ChEBI" id="CHEBI:15377"/>
        <dbReference type="ChEBI" id="CHEBI:43474"/>
        <dbReference type="ChEBI" id="CHEBI:46858"/>
        <dbReference type="ChEBI" id="CHEBI:61978"/>
        <dbReference type="EC" id="3.1.3.48"/>
    </reaction>
</comment>
<dbReference type="EC" id="3.1.3.48" evidence="2"/>
<organism evidence="10 11">
    <name type="scientific">Mytilus edulis</name>
    <name type="common">Blue mussel</name>
    <dbReference type="NCBI Taxonomy" id="6550"/>
    <lineage>
        <taxon>Eukaryota</taxon>
        <taxon>Metazoa</taxon>
        <taxon>Spiralia</taxon>
        <taxon>Lophotrochozoa</taxon>
        <taxon>Mollusca</taxon>
        <taxon>Bivalvia</taxon>
        <taxon>Autobranchia</taxon>
        <taxon>Pteriomorphia</taxon>
        <taxon>Mytilida</taxon>
        <taxon>Mytiloidea</taxon>
        <taxon>Mytilidae</taxon>
        <taxon>Mytilinae</taxon>
        <taxon>Mytilus</taxon>
    </lineage>
</organism>
<dbReference type="InterPro" id="IPR050348">
    <property type="entry name" value="Protein-Tyr_Phosphatase"/>
</dbReference>
<keyword evidence="6" id="KW-0472">Membrane</keyword>
<dbReference type="CDD" id="cd00047">
    <property type="entry name" value="PTPc"/>
    <property type="match status" value="1"/>
</dbReference>
<dbReference type="SUPFAM" id="SSF52799">
    <property type="entry name" value="(Phosphotyrosine protein) phosphatases II"/>
    <property type="match status" value="2"/>
</dbReference>
<evidence type="ECO:0000313" key="10">
    <source>
        <dbReference type="EMBL" id="CAG2203569.1"/>
    </source>
</evidence>
<dbReference type="PROSITE" id="PS50056">
    <property type="entry name" value="TYR_PHOSPHATASE_2"/>
    <property type="match status" value="1"/>
</dbReference>
<dbReference type="Gene3D" id="2.60.120.260">
    <property type="entry name" value="Galactose-binding domain-like"/>
    <property type="match status" value="1"/>
</dbReference>
<feature type="signal peptide" evidence="7">
    <location>
        <begin position="1"/>
        <end position="21"/>
    </location>
</feature>
<dbReference type="AlphaFoldDB" id="A0A8S3R9R5"/>
<feature type="domain" description="Tyrosine-protein phosphatase" evidence="8">
    <location>
        <begin position="994"/>
        <end position="1118"/>
    </location>
</feature>
<evidence type="ECO:0000259" key="8">
    <source>
        <dbReference type="PROSITE" id="PS50055"/>
    </source>
</evidence>
<dbReference type="SUPFAM" id="SSF49785">
    <property type="entry name" value="Galactose-binding domain-like"/>
    <property type="match status" value="1"/>
</dbReference>
<dbReference type="InterPro" id="IPR029021">
    <property type="entry name" value="Prot-tyrosine_phosphatase-like"/>
</dbReference>
<evidence type="ECO:0000256" key="2">
    <source>
        <dbReference type="ARBA" id="ARBA00013064"/>
    </source>
</evidence>
<feature type="domain" description="Tyrosine specific protein phosphatases" evidence="9">
    <location>
        <begin position="882"/>
        <end position="953"/>
    </location>
</feature>
<dbReference type="SMART" id="SM00404">
    <property type="entry name" value="PTPc_motif"/>
    <property type="match status" value="1"/>
</dbReference>
<comment type="caution">
    <text evidence="10">The sequence shown here is derived from an EMBL/GenBank/DDBJ whole genome shotgun (WGS) entry which is preliminary data.</text>
</comment>
<protein>
    <recommendedName>
        <fullName evidence="2">protein-tyrosine-phosphatase</fullName>
        <ecNumber evidence="2">3.1.3.48</ecNumber>
    </recommendedName>
</protein>
<sequence length="1142" mass="128505">MRLKVVLLSIIIETLIVTAAAQINLAPHGVPLQSSNYPNYPANLTREGPANNKWEDGCSVTAAGQVYAWWGLQLPTVAYMTNILIYYRENFAYRMDKFRLFLENGTANQSSASGLCYTDQGIPGYPAITQNITCNMLAKNVYFVNRRSDATCFIELCYEAIYGCWKGTWGTNCTDTCSPKCIDQHCYPGDGFCVWGCDPQNCRNNTCNNQTGVCTEGCVDGWVGWYCNTKSLNLAQHGVAVQRTDYLNRPAHFAQVAIEGPANNKFGDGCSVTASGQTYAWMLERVLGKNCTVPCPPTCIGQHCYPANGSCVWGCDHTNCMNKNCYKATGVCLGGCVFGQAGQYCNKYNTTAGDGHVVYCSNTTDTLNDGILLYNGPPCIANTFGNQCLRNCSQNCLSPPCNHVTGECDGGCNKGWERLNCTEKCGPGKFGWNCSEKCNGCTEDSCDHISGVCTNRSGCKPGYEYGRYCNKTCSAWYFGTNCTNYCNCLDSPCDTFSGECSTDGCKRGWDGVSCDKECKYGYFGFNCNRFCANCLNESCSVFDGNCTDGCFTGYIGDMCDIKELTKKQISQSDPGPAIGGVVGALLLVVIVVILAVIIYRRRSASRPNKYVSDSEHLSGTAENTYMNHDPSSKPMNVFVNEGCDAYPEDVSVSLPQTHSSKTSGCDGSEEIPQEYDEEYEGNVYGNVQTETDYKIAIADLRKVIDEKQKDEGFKKEYDILPRGLVHPHMEGSKEENKLKNRFLATWPYDHSRIVLTGNTESDYINASFIDSYEKEKAYIASQGPKKNTIRDFWHMIWQEKVNTIVMVTKLEEERRVLICINKVMQVDNYRLVMKKETQHTVFVYRLIILQSNSLKNKQERKIHHFHFTQWPDHGVPDSVKLVNFYRKVKSIKVDKSAPMVVHCSAGVGRTGTFIAIDALYEHGQREGYVDIMEYVKTMRKDRMNMVQTHEQYEVVFEALLELFTVPDTSIHKSVFCEHIQKQEHEVLPRNKTVFREEFQRLQMLRPIYSADNYTTSKRKENVSKNSSKSVLANDNYRPYLMTYGRNRNDYINAVIVPGYLAESKLFVTQCPLDETVIDFWTMMFDHGSRIIVLLDPANKGAPLWLEKNEKLQFDDFSIIKDDENLEKELQITLNHTVSINLI</sequence>
<dbReference type="InterPro" id="IPR000242">
    <property type="entry name" value="PTP_cat"/>
</dbReference>
<dbReference type="GO" id="GO:0004725">
    <property type="term" value="F:protein tyrosine phosphatase activity"/>
    <property type="evidence" value="ECO:0007669"/>
    <property type="project" value="UniProtKB-EC"/>
</dbReference>
<evidence type="ECO:0000256" key="4">
    <source>
        <dbReference type="ARBA" id="ARBA00022912"/>
    </source>
</evidence>
<evidence type="ECO:0000259" key="9">
    <source>
        <dbReference type="PROSITE" id="PS50056"/>
    </source>
</evidence>